<dbReference type="PANTHER" id="PTHR47331">
    <property type="entry name" value="PHD-TYPE DOMAIN-CONTAINING PROTEIN"/>
    <property type="match status" value="1"/>
</dbReference>
<keyword evidence="1" id="KW-0479">Metal-binding</keyword>
<dbReference type="Pfam" id="PF05380">
    <property type="entry name" value="Peptidase_A17"/>
    <property type="match status" value="1"/>
</dbReference>
<evidence type="ECO:0000259" key="3">
    <source>
        <dbReference type="PROSITE" id="PS50158"/>
    </source>
</evidence>
<accession>A0A8S3QFM5</accession>
<dbReference type="Pfam" id="PF00078">
    <property type="entry name" value="RVT_1"/>
    <property type="match status" value="1"/>
</dbReference>
<dbReference type="InterPro" id="IPR021109">
    <property type="entry name" value="Peptidase_aspartic_dom_sf"/>
</dbReference>
<dbReference type="InterPro" id="IPR008737">
    <property type="entry name" value="DUF1758"/>
</dbReference>
<dbReference type="InterPro" id="IPR008042">
    <property type="entry name" value="Retrotrans_Pao"/>
</dbReference>
<dbReference type="Gene3D" id="3.30.70.270">
    <property type="match status" value="1"/>
</dbReference>
<dbReference type="GO" id="GO:0003676">
    <property type="term" value="F:nucleic acid binding"/>
    <property type="evidence" value="ECO:0007669"/>
    <property type="project" value="InterPro"/>
</dbReference>
<reference evidence="4" key="1">
    <citation type="submission" date="2021-03" db="EMBL/GenBank/DDBJ databases">
        <authorList>
            <person name="Bekaert M."/>
        </authorList>
    </citation>
    <scope>NUCLEOTIDE SEQUENCE</scope>
</reference>
<keyword evidence="5" id="KW-1185">Reference proteome</keyword>
<dbReference type="EMBL" id="CAJPWZ010000469">
    <property type="protein sequence ID" value="CAG2194052.1"/>
    <property type="molecule type" value="Genomic_DNA"/>
</dbReference>
<dbReference type="InterPro" id="IPR005312">
    <property type="entry name" value="DUF1759"/>
</dbReference>
<comment type="caution">
    <text evidence="4">The sequence shown here is derived from an EMBL/GenBank/DDBJ whole genome shotgun (WGS) entry which is preliminary data.</text>
</comment>
<evidence type="ECO:0000313" key="4">
    <source>
        <dbReference type="EMBL" id="CAG2194052.1"/>
    </source>
</evidence>
<dbReference type="SUPFAM" id="SSF56672">
    <property type="entry name" value="DNA/RNA polymerases"/>
    <property type="match status" value="1"/>
</dbReference>
<dbReference type="PROSITE" id="PS50158">
    <property type="entry name" value="ZF_CCHC"/>
    <property type="match status" value="1"/>
</dbReference>
<dbReference type="Gene3D" id="3.10.10.10">
    <property type="entry name" value="HIV Type 1 Reverse Transcriptase, subunit A, domain 1"/>
    <property type="match status" value="1"/>
</dbReference>
<proteinExistence type="predicted"/>
<dbReference type="InterPro" id="IPR043128">
    <property type="entry name" value="Rev_trsase/Diguanyl_cyclase"/>
</dbReference>
<name>A0A8S3QFM5_MYTED</name>
<dbReference type="Proteomes" id="UP000683360">
    <property type="component" value="Unassembled WGS sequence"/>
</dbReference>
<dbReference type="Pfam" id="PF05585">
    <property type="entry name" value="DUF1758"/>
    <property type="match status" value="1"/>
</dbReference>
<gene>
    <name evidence="4" type="ORF">MEDL_9076</name>
</gene>
<feature type="domain" description="CCHC-type" evidence="3">
    <location>
        <begin position="409"/>
        <end position="422"/>
    </location>
</feature>
<keyword evidence="1" id="KW-0863">Zinc-finger</keyword>
<feature type="compositionally biased region" description="Basic and acidic residues" evidence="2">
    <location>
        <begin position="1"/>
        <end position="14"/>
    </location>
</feature>
<dbReference type="InterPro" id="IPR043502">
    <property type="entry name" value="DNA/RNA_pol_sf"/>
</dbReference>
<dbReference type="OrthoDB" id="6154069at2759"/>
<dbReference type="Pfam" id="PF03564">
    <property type="entry name" value="DUF1759"/>
    <property type="match status" value="1"/>
</dbReference>
<evidence type="ECO:0000256" key="2">
    <source>
        <dbReference type="SAM" id="MobiDB-lite"/>
    </source>
</evidence>
<dbReference type="InterPro" id="IPR001878">
    <property type="entry name" value="Znf_CCHC"/>
</dbReference>
<sequence length="1321" mass="151042">MDSQDKPEDGDKLNKIKLRKKKRSTAKGQFHRVFNRFKEQTKTENGEVLQEILKDMEHAYEKLEGEHSAYLNILDSDDDTEGDIINTANSDMDKNYSQLCDARADLVMINRKNKEDKSKVNTTKEHPNTVKVKRLEAPTFSGNVREYPSFRNDYSKLMTPDPFALKQCLSGEALKTVQGVDDNFTAMFKRLDMKYGREERIAESVLYELKSLKKVSDGDNKGFIHTVDIIELCWLDLCKMKMEREMDTATMMSQIEVLLPTIQKREWAIRKQRDRSLKFKDFMNFLLEEKNAMEYIESDLREGATNIKSAAHVVQVGEDQSSIQVLLKENQVIMKQMVNGLAQVTEAVQRRRPNQDTDGKFDRQNQNKALNQKKCWYHETDRHDIGQCYAFFNLDEQSKVQLLRKNGCCFSCLKTGHLSRDCSRRNPCDIINEDHTKCGKYHHPALHGIPVSALAFHNSMDIVNDDRGREDVILMVSNVTCNGIQVATLWDPGSNISLITRELAGKLNLKGRNVTLSVTKVGNSTDSIQSKEFILPLTDAHGETWQIKVYGMDEITADVSKVNVQNVVNLFRGIKISDIVRPTGKIELLIGTDCCALLPSKIDQIGNLQLMKNQFGYCLRGSHTMLQSYENVNNNAVRINHASGIIHNINDMQIENLPLKESIDKFYEIESLGISCTPKCGNCKCGKCPIGNNNYTIQDERELIMIRNGLNYDSESQKWEASYPWKRSPSELPNNVNSAKAKLLSTEKRLHKMGQEYSESYQNQIEDMVKRNVARKLTEKEIQQYEGPVHYIHHHEVLKPESKSTPIRIVFNSSASYMGHVLNEYWAKGPNVINDLLGVLLRFRQEKVATAGDISKMYNSVNLSLLDQHTHRFVWRDMDSSKLPDHYVLQTVTFGDKPSGAIATIALQMTADMCSHTYPDTAKMINKNSYVDDILVSKETMKEAKNVIQNCDNILRKGGFAIKHWIVSGDSNDDMEGLNVVRTDEEKILGMIWQPMSDTFTLKIKLNFSPKRKGVRTGFNLNAQQIDDIPQNLTRRMVLSQVSSIYDPLGLVTPYILSAKLLMRSMCTKSDIGWDTPLDEQLTTTWIEFFRGLFELENIKVPRRLKPEFTIGSPTLVIFSDASQVAYGACAYVRWQTGKNYETRLLFSKNRIAPTKQLSIPRLELCAAILAARMRQKIIQEMDWEFVKVIHITDSMIVRAQIQKESYGFGTFVATRVAEIQSITDPTDWYWIQGDLNPADLVTRPTQPDILDENSVWQRGPEFMRESIDCWPTRQDSTIESKQLPDVVSVTLCIDKRNVKIAPTLIDIDITRFSRLKFYSV</sequence>
<dbReference type="PANTHER" id="PTHR47331:SF1">
    <property type="entry name" value="GAG-LIKE PROTEIN"/>
    <property type="match status" value="1"/>
</dbReference>
<protein>
    <recommendedName>
        <fullName evidence="3">CCHC-type domain-containing protein</fullName>
    </recommendedName>
</protein>
<evidence type="ECO:0000256" key="1">
    <source>
        <dbReference type="PROSITE-ProRule" id="PRU00047"/>
    </source>
</evidence>
<dbReference type="Gene3D" id="2.40.70.10">
    <property type="entry name" value="Acid Proteases"/>
    <property type="match status" value="1"/>
</dbReference>
<dbReference type="InterPro" id="IPR000477">
    <property type="entry name" value="RT_dom"/>
</dbReference>
<keyword evidence="1" id="KW-0862">Zinc</keyword>
<feature type="region of interest" description="Disordered" evidence="2">
    <location>
        <begin position="1"/>
        <end position="25"/>
    </location>
</feature>
<organism evidence="4 5">
    <name type="scientific">Mytilus edulis</name>
    <name type="common">Blue mussel</name>
    <dbReference type="NCBI Taxonomy" id="6550"/>
    <lineage>
        <taxon>Eukaryota</taxon>
        <taxon>Metazoa</taxon>
        <taxon>Spiralia</taxon>
        <taxon>Lophotrochozoa</taxon>
        <taxon>Mollusca</taxon>
        <taxon>Bivalvia</taxon>
        <taxon>Autobranchia</taxon>
        <taxon>Pteriomorphia</taxon>
        <taxon>Mytilida</taxon>
        <taxon>Mytiloidea</taxon>
        <taxon>Mytilidae</taxon>
        <taxon>Mytilinae</taxon>
        <taxon>Mytilus</taxon>
    </lineage>
</organism>
<dbReference type="GO" id="GO:0008270">
    <property type="term" value="F:zinc ion binding"/>
    <property type="evidence" value="ECO:0007669"/>
    <property type="project" value="UniProtKB-KW"/>
</dbReference>
<feature type="compositionally biased region" description="Basic residues" evidence="2">
    <location>
        <begin position="15"/>
        <end position="25"/>
    </location>
</feature>
<evidence type="ECO:0000313" key="5">
    <source>
        <dbReference type="Proteomes" id="UP000683360"/>
    </source>
</evidence>